<keyword evidence="2" id="KW-0479">Metal-binding</keyword>
<evidence type="ECO:0000256" key="3">
    <source>
        <dbReference type="ARBA" id="ARBA00022801"/>
    </source>
</evidence>
<accession>A0ABP0NAA7</accession>
<dbReference type="EC" id="3.1.3.16" evidence="8"/>
<dbReference type="InterPro" id="IPR050341">
    <property type="entry name" value="PP1_catalytic_subunit"/>
</dbReference>
<dbReference type="PRINTS" id="PR00114">
    <property type="entry name" value="STPHPHTASE"/>
</dbReference>
<gene>
    <name evidence="10" type="ORF">SCF082_LOCUS31930</name>
</gene>
<dbReference type="Gene3D" id="3.60.21.10">
    <property type="match status" value="1"/>
</dbReference>
<dbReference type="SUPFAM" id="SSF56300">
    <property type="entry name" value="Metallo-dependent phosphatases"/>
    <property type="match status" value="1"/>
</dbReference>
<evidence type="ECO:0000256" key="7">
    <source>
        <dbReference type="ARBA" id="ARBA00048336"/>
    </source>
</evidence>
<dbReference type="InterPro" id="IPR004843">
    <property type="entry name" value="Calcineurin-like_PHP"/>
</dbReference>
<evidence type="ECO:0000256" key="4">
    <source>
        <dbReference type="ARBA" id="ARBA00022912"/>
    </source>
</evidence>
<dbReference type="PROSITE" id="PS00125">
    <property type="entry name" value="SER_THR_PHOSPHATASE"/>
    <property type="match status" value="1"/>
</dbReference>
<dbReference type="PANTHER" id="PTHR11668:SF300">
    <property type="entry name" value="SERINE_THREONINE-PROTEIN PHOSPHATASE"/>
    <property type="match status" value="1"/>
</dbReference>
<organism evidence="10 11">
    <name type="scientific">Durusdinium trenchii</name>
    <dbReference type="NCBI Taxonomy" id="1381693"/>
    <lineage>
        <taxon>Eukaryota</taxon>
        <taxon>Sar</taxon>
        <taxon>Alveolata</taxon>
        <taxon>Dinophyceae</taxon>
        <taxon>Suessiales</taxon>
        <taxon>Symbiodiniaceae</taxon>
        <taxon>Durusdinium</taxon>
    </lineage>
</organism>
<keyword evidence="11" id="KW-1185">Reference proteome</keyword>
<comment type="catalytic activity">
    <reaction evidence="7 8">
        <text>O-phospho-L-threonyl-[protein] + H2O = L-threonyl-[protein] + phosphate</text>
        <dbReference type="Rhea" id="RHEA:47004"/>
        <dbReference type="Rhea" id="RHEA-COMP:11060"/>
        <dbReference type="Rhea" id="RHEA-COMP:11605"/>
        <dbReference type="ChEBI" id="CHEBI:15377"/>
        <dbReference type="ChEBI" id="CHEBI:30013"/>
        <dbReference type="ChEBI" id="CHEBI:43474"/>
        <dbReference type="ChEBI" id="CHEBI:61977"/>
        <dbReference type="EC" id="3.1.3.16"/>
    </reaction>
</comment>
<dbReference type="CDD" id="cd07414">
    <property type="entry name" value="MPP_PP1_PPKL"/>
    <property type="match status" value="1"/>
</dbReference>
<comment type="catalytic activity">
    <reaction evidence="6">
        <text>O-phospho-L-seryl-[protein] + H2O = L-seryl-[protein] + phosphate</text>
        <dbReference type="Rhea" id="RHEA:20629"/>
        <dbReference type="Rhea" id="RHEA-COMP:9863"/>
        <dbReference type="Rhea" id="RHEA-COMP:11604"/>
        <dbReference type="ChEBI" id="CHEBI:15377"/>
        <dbReference type="ChEBI" id="CHEBI:29999"/>
        <dbReference type="ChEBI" id="CHEBI:43474"/>
        <dbReference type="ChEBI" id="CHEBI:83421"/>
        <dbReference type="EC" id="3.1.3.16"/>
    </reaction>
</comment>
<evidence type="ECO:0000313" key="11">
    <source>
        <dbReference type="Proteomes" id="UP001642464"/>
    </source>
</evidence>
<evidence type="ECO:0000256" key="5">
    <source>
        <dbReference type="ARBA" id="ARBA00023211"/>
    </source>
</evidence>
<proteinExistence type="inferred from homology"/>
<dbReference type="Pfam" id="PF16891">
    <property type="entry name" value="STPPase_N"/>
    <property type="match status" value="1"/>
</dbReference>
<comment type="caution">
    <text evidence="10">The sequence shown here is derived from an EMBL/GenBank/DDBJ whole genome shotgun (WGS) entry which is preliminary data.</text>
</comment>
<reference evidence="10 11" key="1">
    <citation type="submission" date="2024-02" db="EMBL/GenBank/DDBJ databases">
        <authorList>
            <person name="Chen Y."/>
            <person name="Shah S."/>
            <person name="Dougan E. K."/>
            <person name="Thang M."/>
            <person name="Chan C."/>
        </authorList>
    </citation>
    <scope>NUCLEOTIDE SEQUENCE [LARGE SCALE GENOMIC DNA]</scope>
</reference>
<dbReference type="Pfam" id="PF00149">
    <property type="entry name" value="Metallophos"/>
    <property type="match status" value="1"/>
</dbReference>
<dbReference type="Proteomes" id="UP001642464">
    <property type="component" value="Unassembled WGS sequence"/>
</dbReference>
<dbReference type="PANTHER" id="PTHR11668">
    <property type="entry name" value="SERINE/THREONINE PROTEIN PHOSPHATASE"/>
    <property type="match status" value="1"/>
</dbReference>
<evidence type="ECO:0000256" key="1">
    <source>
        <dbReference type="ARBA" id="ARBA00001936"/>
    </source>
</evidence>
<evidence type="ECO:0000259" key="9">
    <source>
        <dbReference type="PROSITE" id="PS00125"/>
    </source>
</evidence>
<evidence type="ECO:0000256" key="2">
    <source>
        <dbReference type="ARBA" id="ARBA00022723"/>
    </source>
</evidence>
<comment type="cofactor">
    <cofactor evidence="1">
        <name>Mn(2+)</name>
        <dbReference type="ChEBI" id="CHEBI:29035"/>
    </cofactor>
</comment>
<keyword evidence="5" id="KW-0464">Manganese</keyword>
<name>A0ABP0NAA7_9DINO</name>
<keyword evidence="4" id="KW-0904">Protein phosphatase</keyword>
<dbReference type="EMBL" id="CAXAMM010027380">
    <property type="protein sequence ID" value="CAK9060720.1"/>
    <property type="molecule type" value="Genomic_DNA"/>
</dbReference>
<dbReference type="InterPro" id="IPR006186">
    <property type="entry name" value="Ser/Thr-sp_prot-phosphatase"/>
</dbReference>
<evidence type="ECO:0000256" key="6">
    <source>
        <dbReference type="ARBA" id="ARBA00047761"/>
    </source>
</evidence>
<protein>
    <recommendedName>
        <fullName evidence="8">Serine/threonine-protein phosphatase</fullName>
        <ecNumber evidence="8">3.1.3.16</ecNumber>
    </recommendedName>
</protein>
<keyword evidence="3 8" id="KW-0378">Hydrolase</keyword>
<evidence type="ECO:0000256" key="8">
    <source>
        <dbReference type="RuleBase" id="RU004273"/>
    </source>
</evidence>
<evidence type="ECO:0000313" key="10">
    <source>
        <dbReference type="EMBL" id="CAK9060720.1"/>
    </source>
</evidence>
<feature type="domain" description="Serine/threonine specific protein phosphatases" evidence="9">
    <location>
        <begin position="123"/>
        <end position="128"/>
    </location>
</feature>
<dbReference type="SMART" id="SM00156">
    <property type="entry name" value="PP2Ac"/>
    <property type="match status" value="1"/>
</dbReference>
<dbReference type="InterPro" id="IPR031675">
    <property type="entry name" value="STPPase_N"/>
</dbReference>
<comment type="similarity">
    <text evidence="8">Belongs to the PPP phosphatase family.</text>
</comment>
<dbReference type="InterPro" id="IPR029052">
    <property type="entry name" value="Metallo-depent_PP-like"/>
</dbReference>
<sequence length="310" mass="35025">MASGSTRVLEVDAIIGKLLSVRKAKPGTQVDLAQDDIVAILAKAREVLLNQRMLLEIRGPINICGDIHGQYYDLLRLFEMGSFPPHANYLFLGDYVDRANQSIETICLLLCYKIKYPENFFLLRGNHESSSINRIYGFYDECKRRYSIKLWRTFGDVFNCLPVAALVEDKIFCMHGGLSNELIDLHQINLIARPCQVPDDGLLCDLLWADPDRDLVGWAHSDRGVSFTFGADVIRDFLDKHDLDLICRAHQVVEDGYEFQADRKLVTIFSAPNYCGEFENAGGMMSVSEDLMCSFQVLKPASSKGVVKRK</sequence>